<dbReference type="Gene3D" id="1.20.58.340">
    <property type="entry name" value="Magnesium transport protein CorA, transmembrane region"/>
    <property type="match status" value="2"/>
</dbReference>
<dbReference type="SUPFAM" id="SSF143865">
    <property type="entry name" value="CorA soluble domain-like"/>
    <property type="match status" value="1"/>
</dbReference>
<dbReference type="InterPro" id="IPR050829">
    <property type="entry name" value="CorA_MIT"/>
</dbReference>
<evidence type="ECO:0000256" key="11">
    <source>
        <dbReference type="ARBA" id="ARBA00023136"/>
    </source>
</evidence>
<dbReference type="GO" id="GO:0015087">
    <property type="term" value="F:cobalt ion transmembrane transporter activity"/>
    <property type="evidence" value="ECO:0007669"/>
    <property type="project" value="TreeGrafter"/>
</dbReference>
<evidence type="ECO:0000313" key="14">
    <source>
        <dbReference type="EMBL" id="GHD41172.1"/>
    </source>
</evidence>
<dbReference type="InterPro" id="IPR002523">
    <property type="entry name" value="MgTranspt_CorA/ZnTranspt_ZntB"/>
</dbReference>
<evidence type="ECO:0000256" key="7">
    <source>
        <dbReference type="ARBA" id="ARBA00022692"/>
    </source>
</evidence>
<comment type="caution">
    <text evidence="14">The sequence shown here is derived from an EMBL/GenBank/DDBJ whole genome shotgun (WGS) entry which is preliminary data.</text>
</comment>
<dbReference type="CDD" id="cd12837">
    <property type="entry name" value="EcCorA-like_u1"/>
    <property type="match status" value="1"/>
</dbReference>
<dbReference type="InterPro" id="IPR045861">
    <property type="entry name" value="CorA_cytoplasmic_dom"/>
</dbReference>
<comment type="subcellular location">
    <subcellularLocation>
        <location evidence="1">Cell inner membrane</location>
        <topology evidence="1">Multi-pass membrane protein</topology>
    </subcellularLocation>
</comment>
<evidence type="ECO:0000256" key="9">
    <source>
        <dbReference type="ARBA" id="ARBA00022989"/>
    </source>
</evidence>
<accession>A0A918XPN3</accession>
<evidence type="ECO:0000256" key="10">
    <source>
        <dbReference type="ARBA" id="ARBA00023065"/>
    </source>
</evidence>
<evidence type="ECO:0000256" key="2">
    <source>
        <dbReference type="ARBA" id="ARBA00009765"/>
    </source>
</evidence>
<protein>
    <recommendedName>
        <fullName evidence="3">Magnesium transport protein CorA</fullName>
    </recommendedName>
</protein>
<keyword evidence="6" id="KW-0997">Cell inner membrane</keyword>
<evidence type="ECO:0000256" key="3">
    <source>
        <dbReference type="ARBA" id="ARBA00019439"/>
    </source>
</evidence>
<keyword evidence="5" id="KW-1003">Cell membrane</keyword>
<dbReference type="FunFam" id="1.20.58.340:FF:000001">
    <property type="entry name" value="Magnesium transport protein CorA"/>
    <property type="match status" value="1"/>
</dbReference>
<keyword evidence="15" id="KW-1185">Reference proteome</keyword>
<keyword evidence="8" id="KW-0460">Magnesium</keyword>
<feature type="transmembrane region" description="Helical" evidence="13">
    <location>
        <begin position="296"/>
        <end position="316"/>
    </location>
</feature>
<comment type="similarity">
    <text evidence="2">Belongs to the CorA metal ion transporter (MIT) (TC 1.A.35) family.</text>
</comment>
<dbReference type="EMBL" id="BMZS01000001">
    <property type="protein sequence ID" value="GHD41172.1"/>
    <property type="molecule type" value="Genomic_DNA"/>
</dbReference>
<dbReference type="GO" id="GO:0015095">
    <property type="term" value="F:magnesium ion transmembrane transporter activity"/>
    <property type="evidence" value="ECO:0007669"/>
    <property type="project" value="TreeGrafter"/>
</dbReference>
<dbReference type="SUPFAM" id="SSF144083">
    <property type="entry name" value="Magnesium transport protein CorA, transmembrane region"/>
    <property type="match status" value="1"/>
</dbReference>
<gene>
    <name evidence="14" type="primary">corA</name>
    <name evidence="14" type="ORF">GCM10017083_05250</name>
</gene>
<evidence type="ECO:0000256" key="5">
    <source>
        <dbReference type="ARBA" id="ARBA00022475"/>
    </source>
</evidence>
<evidence type="ECO:0000256" key="8">
    <source>
        <dbReference type="ARBA" id="ARBA00022842"/>
    </source>
</evidence>
<keyword evidence="11 13" id="KW-0472">Membrane</keyword>
<evidence type="ECO:0000256" key="6">
    <source>
        <dbReference type="ARBA" id="ARBA00022519"/>
    </source>
</evidence>
<dbReference type="RefSeq" id="WP_189987342.1">
    <property type="nucleotide sequence ID" value="NZ_BMZS01000001.1"/>
</dbReference>
<comment type="catalytic activity">
    <reaction evidence="12">
        <text>Mg(2+)(in) = Mg(2+)(out)</text>
        <dbReference type="Rhea" id="RHEA:29827"/>
        <dbReference type="ChEBI" id="CHEBI:18420"/>
    </reaction>
</comment>
<evidence type="ECO:0000313" key="15">
    <source>
        <dbReference type="Proteomes" id="UP000630353"/>
    </source>
</evidence>
<keyword evidence="4" id="KW-0813">Transport</keyword>
<evidence type="ECO:0000256" key="1">
    <source>
        <dbReference type="ARBA" id="ARBA00004429"/>
    </source>
</evidence>
<dbReference type="GO" id="GO:0015099">
    <property type="term" value="F:nickel cation transmembrane transporter activity"/>
    <property type="evidence" value="ECO:0007669"/>
    <property type="project" value="TreeGrafter"/>
</dbReference>
<keyword evidence="10" id="KW-0406">Ion transport</keyword>
<dbReference type="PANTHER" id="PTHR47685">
    <property type="entry name" value="MAGNESIUM TRANSPORT PROTEIN CORA"/>
    <property type="match status" value="1"/>
</dbReference>
<evidence type="ECO:0000256" key="4">
    <source>
        <dbReference type="ARBA" id="ARBA00022448"/>
    </source>
</evidence>
<dbReference type="InterPro" id="IPR045863">
    <property type="entry name" value="CorA_TM1_TM2"/>
</dbReference>
<reference evidence="14" key="1">
    <citation type="journal article" date="2014" name="Int. J. Syst. Evol. Microbiol.">
        <title>Complete genome sequence of Corynebacterium casei LMG S-19264T (=DSM 44701T), isolated from a smear-ripened cheese.</title>
        <authorList>
            <consortium name="US DOE Joint Genome Institute (JGI-PGF)"/>
            <person name="Walter F."/>
            <person name="Albersmeier A."/>
            <person name="Kalinowski J."/>
            <person name="Ruckert C."/>
        </authorList>
    </citation>
    <scope>NUCLEOTIDE SEQUENCE</scope>
    <source>
        <strain evidence="14">KCTC 42651</strain>
    </source>
</reference>
<feature type="transmembrane region" description="Helical" evidence="13">
    <location>
        <begin position="261"/>
        <end position="284"/>
    </location>
</feature>
<proteinExistence type="inferred from homology"/>
<reference evidence="14" key="2">
    <citation type="submission" date="2020-09" db="EMBL/GenBank/DDBJ databases">
        <authorList>
            <person name="Sun Q."/>
            <person name="Kim S."/>
        </authorList>
    </citation>
    <scope>NUCLEOTIDE SEQUENCE</scope>
    <source>
        <strain evidence="14">KCTC 42651</strain>
    </source>
</reference>
<name>A0A918XPN3_9PROT</name>
<dbReference type="Proteomes" id="UP000630353">
    <property type="component" value="Unassembled WGS sequence"/>
</dbReference>
<dbReference type="Gene3D" id="3.30.460.20">
    <property type="entry name" value="CorA soluble domain-like"/>
    <property type="match status" value="1"/>
</dbReference>
<dbReference type="AlphaFoldDB" id="A0A918XPN3"/>
<organism evidence="14 15">
    <name type="scientific">Thalassobaculum fulvum</name>
    <dbReference type="NCBI Taxonomy" id="1633335"/>
    <lineage>
        <taxon>Bacteria</taxon>
        <taxon>Pseudomonadati</taxon>
        <taxon>Pseudomonadota</taxon>
        <taxon>Alphaproteobacteria</taxon>
        <taxon>Rhodospirillales</taxon>
        <taxon>Thalassobaculaceae</taxon>
        <taxon>Thalassobaculum</taxon>
    </lineage>
</organism>
<dbReference type="Pfam" id="PF01544">
    <property type="entry name" value="CorA"/>
    <property type="match status" value="1"/>
</dbReference>
<evidence type="ECO:0000256" key="13">
    <source>
        <dbReference type="SAM" id="Phobius"/>
    </source>
</evidence>
<dbReference type="PANTHER" id="PTHR47685:SF1">
    <property type="entry name" value="MAGNESIUM TRANSPORT PROTEIN CORA"/>
    <property type="match status" value="1"/>
</dbReference>
<keyword evidence="9 13" id="KW-1133">Transmembrane helix</keyword>
<keyword evidence="7 13" id="KW-0812">Transmembrane</keyword>
<dbReference type="GO" id="GO:0005886">
    <property type="term" value="C:plasma membrane"/>
    <property type="evidence" value="ECO:0007669"/>
    <property type="project" value="UniProtKB-SubCell"/>
</dbReference>
<sequence>MLDVYVRQDRRLNRIAGATGIPAGAVWIDMLRPTPDEETLVEQAIGIDVPTHAEMQEIEASSRLYQDNGSLFMTATVLSRTDTEEPVARPITFVLTPDRLVTIRYSEPRSFELFAARCQKPGADEDAAGVLTGLLDAVIDRAADTLERLSVEMDALSVKVFLPRAARRQSEIEYQDVLREIGRKGELNAKIQESLLSIGRLATYLGQATLGGRTGKEVRGRIKTLGRDVTSLTDHAHFLADRVTFLLDATLGMISNEQNTIIKIVSIATLVFLPPTVIASIYGMNFHFMPELDWPWGYPFALSLMATSAVLPYLVFRRIGWL</sequence>
<evidence type="ECO:0000256" key="12">
    <source>
        <dbReference type="ARBA" id="ARBA00034269"/>
    </source>
</evidence>